<accession>A0A8S5U9K6</accession>
<protein>
    <submittedName>
        <fullName evidence="1">Restriction alleviation protein</fullName>
    </submittedName>
</protein>
<name>A0A8S5U9K6_9CAUD</name>
<dbReference type="EMBL" id="BK016045">
    <property type="protein sequence ID" value="DAF91161.1"/>
    <property type="molecule type" value="Genomic_DNA"/>
</dbReference>
<evidence type="ECO:0000313" key="1">
    <source>
        <dbReference type="EMBL" id="DAF91161.1"/>
    </source>
</evidence>
<organism evidence="1">
    <name type="scientific">Siphoviridae sp. ctKNZ79</name>
    <dbReference type="NCBI Taxonomy" id="2825440"/>
    <lineage>
        <taxon>Viruses</taxon>
        <taxon>Duplodnaviria</taxon>
        <taxon>Heunggongvirae</taxon>
        <taxon>Uroviricota</taxon>
        <taxon>Caudoviricetes</taxon>
    </lineage>
</organism>
<reference evidence="1" key="1">
    <citation type="journal article" date="2021" name="Proc. Natl. Acad. Sci. U.S.A.">
        <title>A Catalog of Tens of Thousands of Viruses from Human Metagenomes Reveals Hidden Associations with Chronic Diseases.</title>
        <authorList>
            <person name="Tisza M.J."/>
            <person name="Buck C.B."/>
        </authorList>
    </citation>
    <scope>NUCLEOTIDE SEQUENCE</scope>
    <source>
        <strain evidence="1">CtKNZ79</strain>
    </source>
</reference>
<sequence>MQTIQRLRRCEMEELKLCPFCGGLAHIKKEKYTIVPIVGPR</sequence>
<proteinExistence type="predicted"/>